<dbReference type="Proteomes" id="UP000233293">
    <property type="component" value="Unassembled WGS sequence"/>
</dbReference>
<comment type="caution">
    <text evidence="1">The sequence shown here is derived from an EMBL/GenBank/DDBJ whole genome shotgun (WGS) entry which is preliminary data.</text>
</comment>
<evidence type="ECO:0000313" key="2">
    <source>
        <dbReference type="Proteomes" id="UP000233293"/>
    </source>
</evidence>
<reference evidence="2" key="1">
    <citation type="submission" date="2017-12" db="EMBL/GenBank/DDBJ databases">
        <title>Draft genome sequence of Telmatospirillum siberiense 26-4b1T, an acidotolerant peatland alphaproteobacterium potentially involved in sulfur cycling.</title>
        <authorList>
            <person name="Hausmann B."/>
            <person name="Pjevac P."/>
            <person name="Schreck K."/>
            <person name="Herbold C.W."/>
            <person name="Daims H."/>
            <person name="Wagner M."/>
            <person name="Pester M."/>
            <person name="Loy A."/>
        </authorList>
    </citation>
    <scope>NUCLEOTIDE SEQUENCE [LARGE SCALE GENOMIC DNA]</scope>
    <source>
        <strain evidence="2">26-4b1</strain>
    </source>
</reference>
<dbReference type="RefSeq" id="WP_101249359.1">
    <property type="nucleotide sequence ID" value="NZ_PIUM01000003.1"/>
</dbReference>
<dbReference type="EMBL" id="PIUM01000003">
    <property type="protein sequence ID" value="PKU25815.1"/>
    <property type="molecule type" value="Genomic_DNA"/>
</dbReference>
<organism evidence="1 2">
    <name type="scientific">Telmatospirillum siberiense</name>
    <dbReference type="NCBI Taxonomy" id="382514"/>
    <lineage>
        <taxon>Bacteria</taxon>
        <taxon>Pseudomonadati</taxon>
        <taxon>Pseudomonadota</taxon>
        <taxon>Alphaproteobacteria</taxon>
        <taxon>Rhodospirillales</taxon>
        <taxon>Rhodospirillaceae</taxon>
        <taxon>Telmatospirillum</taxon>
    </lineage>
</organism>
<name>A0A2N3PZJ0_9PROT</name>
<gene>
    <name evidence="1" type="ORF">CWS72_04445</name>
</gene>
<dbReference type="OrthoDB" id="7596770at2"/>
<dbReference type="AlphaFoldDB" id="A0A2N3PZJ0"/>
<evidence type="ECO:0008006" key="3">
    <source>
        <dbReference type="Google" id="ProtNLM"/>
    </source>
</evidence>
<keyword evidence="2" id="KW-1185">Reference proteome</keyword>
<sequence length="216" mass="23859">MNYVSWAALYEGATDRAYFEVLLPKIMEEIVLVDGICSSIIPDTPSVLLTRSTINDVAEEAFSARDAFKIVFIHADTGGRLLEGGMEMRSCAYCTAMYLKFKFPLVRCVAISPRHETEAWILADPDAVTSALGYSGSAESLELPITATAAERLVDPKQVLERALKIVRGRHRAVNVQQVFSAIAQRQSVDSLRRAESFRLFEVNLRAALADLGCIK</sequence>
<evidence type="ECO:0000313" key="1">
    <source>
        <dbReference type="EMBL" id="PKU25815.1"/>
    </source>
</evidence>
<proteinExistence type="predicted"/>
<accession>A0A2N3PZJ0</accession>
<protein>
    <recommendedName>
        <fullName evidence="3">DUF4276 domain-containing protein</fullName>
    </recommendedName>
</protein>